<dbReference type="Proteomes" id="UP000887569">
    <property type="component" value="Unplaced"/>
</dbReference>
<proteinExistence type="predicted"/>
<sequence>SQCVHPLLLSDKDSISSPYSQRTTMRREMMLFSLLLLMLVYECSASCRNGWDCRKGRVCCFGRCARRCDVKRVPSGACVSREDCSFNEICTYGFCREYRRWPKRNYTIPDDGAQHVIEPPPLNISKFRRN</sequence>
<dbReference type="WBParaSite" id="PgR093_g016_t01">
    <property type="protein sequence ID" value="PgR093_g016_t01"/>
    <property type="gene ID" value="PgR093_g016"/>
</dbReference>
<evidence type="ECO:0000256" key="1">
    <source>
        <dbReference type="SAM" id="SignalP"/>
    </source>
</evidence>
<evidence type="ECO:0000313" key="3">
    <source>
        <dbReference type="WBParaSite" id="PgR093_g016_t01"/>
    </source>
</evidence>
<keyword evidence="1" id="KW-0732">Signal</keyword>
<feature type="chain" id="PRO_5037042805" evidence="1">
    <location>
        <begin position="46"/>
        <end position="130"/>
    </location>
</feature>
<keyword evidence="2" id="KW-1185">Reference proteome</keyword>
<protein>
    <submittedName>
        <fullName evidence="3">Uncharacterized protein</fullName>
    </submittedName>
</protein>
<reference evidence="3" key="1">
    <citation type="submission" date="2022-11" db="UniProtKB">
        <authorList>
            <consortium name="WormBaseParasite"/>
        </authorList>
    </citation>
    <scope>IDENTIFICATION</scope>
</reference>
<dbReference type="AlphaFoldDB" id="A0A915C7M4"/>
<evidence type="ECO:0000313" key="2">
    <source>
        <dbReference type="Proteomes" id="UP000887569"/>
    </source>
</evidence>
<feature type="signal peptide" evidence="1">
    <location>
        <begin position="1"/>
        <end position="45"/>
    </location>
</feature>
<organism evidence="2 3">
    <name type="scientific">Parascaris univalens</name>
    <name type="common">Nematode worm</name>
    <dbReference type="NCBI Taxonomy" id="6257"/>
    <lineage>
        <taxon>Eukaryota</taxon>
        <taxon>Metazoa</taxon>
        <taxon>Ecdysozoa</taxon>
        <taxon>Nematoda</taxon>
        <taxon>Chromadorea</taxon>
        <taxon>Rhabditida</taxon>
        <taxon>Spirurina</taxon>
        <taxon>Ascaridomorpha</taxon>
        <taxon>Ascaridoidea</taxon>
        <taxon>Ascarididae</taxon>
        <taxon>Parascaris</taxon>
    </lineage>
</organism>
<accession>A0A915C7M4</accession>
<name>A0A915C7M4_PARUN</name>